<dbReference type="GO" id="GO:0006398">
    <property type="term" value="P:mRNA 3'-end processing by stem-loop binding and cleavage"/>
    <property type="evidence" value="ECO:0007669"/>
    <property type="project" value="TreeGrafter"/>
</dbReference>
<dbReference type="PANTHER" id="PTHR11203:SF11">
    <property type="entry name" value="CLEAVAGE AND POLYADENYLATION SPECIFICITY FACTOR SUBUNIT 3"/>
    <property type="match status" value="1"/>
</dbReference>
<dbReference type="InterPro" id="IPR001279">
    <property type="entry name" value="Metallo-B-lactamas"/>
</dbReference>
<keyword evidence="6" id="KW-0539">Nucleus</keyword>
<keyword evidence="4" id="KW-0540">Nuclease</keyword>
<accession>A0A9W7XJ38</accession>
<dbReference type="InterPro" id="IPR050698">
    <property type="entry name" value="MBL"/>
</dbReference>
<dbReference type="SMART" id="SM01027">
    <property type="entry name" value="Beta-Casp"/>
    <property type="match status" value="1"/>
</dbReference>
<feature type="domain" description="Beta-Casp" evidence="9">
    <location>
        <begin position="258"/>
        <end position="382"/>
    </location>
</feature>
<dbReference type="GO" id="GO:0004534">
    <property type="term" value="F:5'-3' RNA exonuclease activity"/>
    <property type="evidence" value="ECO:0007669"/>
    <property type="project" value="TreeGrafter"/>
</dbReference>
<dbReference type="Pfam" id="PF10996">
    <property type="entry name" value="Beta-Casp"/>
    <property type="match status" value="1"/>
</dbReference>
<keyword evidence="3" id="KW-0507">mRNA processing</keyword>
<dbReference type="SMART" id="SM00849">
    <property type="entry name" value="Lactamase_B"/>
    <property type="match status" value="1"/>
</dbReference>
<comment type="similarity">
    <text evidence="2">Belongs to the metallo-beta-lactamase superfamily. RNA-metabolizing metallo-beta-lactamase-like family. CPSF2/YSH1 subfamily.</text>
</comment>
<evidence type="ECO:0000259" key="8">
    <source>
        <dbReference type="SMART" id="SM00849"/>
    </source>
</evidence>
<dbReference type="InterPro" id="IPR011108">
    <property type="entry name" value="RMMBL"/>
</dbReference>
<sequence length="856" mass="94754">MSATKRKAADIVVPVEDENDLLKITPLGAGREVGRSCIVLQYKGKTIMLDCGLHAGRSGQGSLPYFDEIDPSTVDVLLVTHFHTDHAAAVPFYLEKTSFKGRTFMTRPTKGVFRWLATDYIRVTNTSNAEASALYTEADLISAHAKIEEIDIHQQMEINGIKFTAFNAGHVLGAAMFLIEIAGVKVLYTGDYSREEDRHLVPAENPGVAVNVLITESTYGVQSHQPRVERENAFLKQVRDIVRRRGCCLMPVTALGRTQELLLILEDHWGRNMRELENVPIFFISSLGKRGMYLYEAYIMHMNQRIQRQFNRTGNNPFDFKYIKTRTNLAGIPEMGPCVVLASPGMLQSGISRQLLERWAPRPENGLIITGYSVEGTLARTIVNEPESFPALAGGSVARRMTVKNISFSAHVDYTQNSTFIDELRAPYVVLVHGEANAMLNLRANLLDKYRDSDYEVQIFAPHNIDTVRLHFHGEKMARVMGSLASKVPREGEWAAGILVEKDFNYTLVNPADLQEFTAVAPVVIEQQLRVPYASTFTLLRHHLEQMFGRLELAKEVSNVGKTHILRIYDSIEVMHFSWKQHIEVEWQSNAMNDMVADSVIAVILNIESSPASVKLTQGICNHSHSHSDSGTEKGSSDQDKVTEQKLPKSPKSETDSKPVIVPEDEHGHGHGHGLVAEREIVTRAGGSTEVAAKIAAFMQNQFELVEISDDNKLVTVRLGNATASVNACSMAVESENPLLRSRVSTIVARVHRTLGSFSHRSEPLPEPEPEPEPEGPKDKQVTDINGLATGDQSGAGEPEDDDNEKDIDIKIDVDSEDEDEDDDEDDSLSDSDSIASDQDAPDPPPQTGATDDVSA</sequence>
<dbReference type="Pfam" id="PF11718">
    <property type="entry name" value="CPSF73-100_C"/>
    <property type="match status" value="2"/>
</dbReference>
<evidence type="ECO:0000256" key="6">
    <source>
        <dbReference type="ARBA" id="ARBA00023242"/>
    </source>
</evidence>
<evidence type="ECO:0000256" key="5">
    <source>
        <dbReference type="ARBA" id="ARBA00022801"/>
    </source>
</evidence>
<dbReference type="GO" id="GO:0005847">
    <property type="term" value="C:mRNA cleavage and polyadenylation specificity factor complex"/>
    <property type="evidence" value="ECO:0007669"/>
    <property type="project" value="TreeGrafter"/>
</dbReference>
<dbReference type="InterPro" id="IPR021718">
    <property type="entry name" value="CPSF73-100_C"/>
</dbReference>
<proteinExistence type="inferred from homology"/>
<evidence type="ECO:0000256" key="4">
    <source>
        <dbReference type="ARBA" id="ARBA00022722"/>
    </source>
</evidence>
<dbReference type="Gene3D" id="3.40.50.10890">
    <property type="match status" value="1"/>
</dbReference>
<dbReference type="EMBL" id="JANBOH010000159">
    <property type="protein sequence ID" value="KAJ1644522.1"/>
    <property type="molecule type" value="Genomic_DNA"/>
</dbReference>
<evidence type="ECO:0000313" key="12">
    <source>
        <dbReference type="Proteomes" id="UP001145021"/>
    </source>
</evidence>
<dbReference type="Pfam" id="PF07521">
    <property type="entry name" value="RMMBL"/>
    <property type="match status" value="1"/>
</dbReference>
<evidence type="ECO:0000256" key="1">
    <source>
        <dbReference type="ARBA" id="ARBA00004123"/>
    </source>
</evidence>
<dbReference type="Proteomes" id="UP001145021">
    <property type="component" value="Unassembled WGS sequence"/>
</dbReference>
<evidence type="ECO:0000256" key="7">
    <source>
        <dbReference type="SAM" id="MobiDB-lite"/>
    </source>
</evidence>
<dbReference type="CDD" id="cd16292">
    <property type="entry name" value="CPSF3-like_MBL-fold"/>
    <property type="match status" value="1"/>
</dbReference>
<feature type="region of interest" description="Disordered" evidence="7">
    <location>
        <begin position="758"/>
        <end position="856"/>
    </location>
</feature>
<keyword evidence="5" id="KW-0378">Hydrolase</keyword>
<evidence type="ECO:0000256" key="3">
    <source>
        <dbReference type="ARBA" id="ARBA00022664"/>
    </source>
</evidence>
<feature type="domain" description="Metallo-beta-lactamase" evidence="8">
    <location>
        <begin position="34"/>
        <end position="250"/>
    </location>
</feature>
<name>A0A9W7XJ38_9FUNG</name>
<dbReference type="InterPro" id="IPR036866">
    <property type="entry name" value="RibonucZ/Hydroxyglut_hydro"/>
</dbReference>
<organism evidence="11 12">
    <name type="scientific">Coemansia asiatica</name>
    <dbReference type="NCBI Taxonomy" id="1052880"/>
    <lineage>
        <taxon>Eukaryota</taxon>
        <taxon>Fungi</taxon>
        <taxon>Fungi incertae sedis</taxon>
        <taxon>Zoopagomycota</taxon>
        <taxon>Kickxellomycotina</taxon>
        <taxon>Kickxellomycetes</taxon>
        <taxon>Kickxellales</taxon>
        <taxon>Kickxellaceae</taxon>
        <taxon>Coemansia</taxon>
    </lineage>
</organism>
<dbReference type="GO" id="GO:0004521">
    <property type="term" value="F:RNA endonuclease activity"/>
    <property type="evidence" value="ECO:0007669"/>
    <property type="project" value="TreeGrafter"/>
</dbReference>
<feature type="domain" description="Pre-mRNA 3'-end-processing endonuclease polyadenylation factor C-term" evidence="10">
    <location>
        <begin position="491"/>
        <end position="758"/>
    </location>
</feature>
<dbReference type="InterPro" id="IPR022712">
    <property type="entry name" value="Beta_Casp"/>
</dbReference>
<dbReference type="GO" id="GO:0003723">
    <property type="term" value="F:RNA binding"/>
    <property type="evidence" value="ECO:0007669"/>
    <property type="project" value="TreeGrafter"/>
</dbReference>
<dbReference type="SMART" id="SM01098">
    <property type="entry name" value="CPSF73-100_C"/>
    <property type="match status" value="1"/>
</dbReference>
<dbReference type="PANTHER" id="PTHR11203">
    <property type="entry name" value="CLEAVAGE AND POLYADENYLATION SPECIFICITY FACTOR FAMILY MEMBER"/>
    <property type="match status" value="1"/>
</dbReference>
<evidence type="ECO:0000313" key="11">
    <source>
        <dbReference type="EMBL" id="KAJ1644522.1"/>
    </source>
</evidence>
<dbReference type="AlphaFoldDB" id="A0A9W7XJ38"/>
<protein>
    <submittedName>
        <fullName evidence="11">Endoribonuclease ysh1</fullName>
    </submittedName>
</protein>
<comment type="caution">
    <text evidence="11">The sequence shown here is derived from an EMBL/GenBank/DDBJ whole genome shotgun (WGS) entry which is preliminary data.</text>
</comment>
<keyword evidence="12" id="KW-1185">Reference proteome</keyword>
<feature type="compositionally biased region" description="Acidic residues" evidence="7">
    <location>
        <begin position="815"/>
        <end position="830"/>
    </location>
</feature>
<evidence type="ECO:0000259" key="10">
    <source>
        <dbReference type="SMART" id="SM01098"/>
    </source>
</evidence>
<reference evidence="11" key="1">
    <citation type="submission" date="2022-07" db="EMBL/GenBank/DDBJ databases">
        <title>Phylogenomic reconstructions and comparative analyses of Kickxellomycotina fungi.</title>
        <authorList>
            <person name="Reynolds N.K."/>
            <person name="Stajich J.E."/>
            <person name="Barry K."/>
            <person name="Grigoriev I.V."/>
            <person name="Crous P."/>
            <person name="Smith M.E."/>
        </authorList>
    </citation>
    <scope>NUCLEOTIDE SEQUENCE</scope>
    <source>
        <strain evidence="11">NBRC 105413</strain>
    </source>
</reference>
<feature type="region of interest" description="Disordered" evidence="7">
    <location>
        <begin position="621"/>
        <end position="672"/>
    </location>
</feature>
<evidence type="ECO:0000259" key="9">
    <source>
        <dbReference type="SMART" id="SM01027"/>
    </source>
</evidence>
<dbReference type="Gene3D" id="3.60.15.10">
    <property type="entry name" value="Ribonuclease Z/Hydroxyacylglutathione hydrolase-like"/>
    <property type="match status" value="1"/>
</dbReference>
<dbReference type="Pfam" id="PF00753">
    <property type="entry name" value="Lactamase_B"/>
    <property type="match status" value="1"/>
</dbReference>
<comment type="subcellular location">
    <subcellularLocation>
        <location evidence="1">Nucleus</location>
    </subcellularLocation>
</comment>
<gene>
    <name evidence="11" type="primary">YSH1</name>
    <name evidence="11" type="ORF">LPJ64_003796</name>
</gene>
<feature type="compositionally biased region" description="Basic and acidic residues" evidence="7">
    <location>
        <begin position="626"/>
        <end position="657"/>
    </location>
</feature>
<evidence type="ECO:0000256" key="2">
    <source>
        <dbReference type="ARBA" id="ARBA00010624"/>
    </source>
</evidence>
<dbReference type="SUPFAM" id="SSF56281">
    <property type="entry name" value="Metallo-hydrolase/oxidoreductase"/>
    <property type="match status" value="1"/>
</dbReference>